<accession>A0A6L3SZH4</accession>
<dbReference type="EMBL" id="VZZK01000018">
    <property type="protein sequence ID" value="KAB1077758.1"/>
    <property type="molecule type" value="Genomic_DNA"/>
</dbReference>
<reference evidence="1 2" key="1">
    <citation type="submission" date="2019-09" db="EMBL/GenBank/DDBJ databases">
        <title>YIM 48816 draft genome.</title>
        <authorList>
            <person name="Jiang L."/>
        </authorList>
    </citation>
    <scope>NUCLEOTIDE SEQUENCE [LARGE SCALE GENOMIC DNA]</scope>
    <source>
        <strain evidence="1 2">YIM 48816</strain>
    </source>
</reference>
<comment type="caution">
    <text evidence="1">The sequence shown here is derived from an EMBL/GenBank/DDBJ whole genome shotgun (WGS) entry which is preliminary data.</text>
</comment>
<name>A0A6L3SZH4_9HYPH</name>
<evidence type="ECO:0000313" key="2">
    <source>
        <dbReference type="Proteomes" id="UP000474159"/>
    </source>
</evidence>
<protein>
    <submittedName>
        <fullName evidence="1">Uncharacterized protein</fullName>
    </submittedName>
</protein>
<dbReference type="Proteomes" id="UP000474159">
    <property type="component" value="Unassembled WGS sequence"/>
</dbReference>
<sequence>MADAGNALPFVATAPQAERLHMLHRIADALDLQIADLYGHALRRGEAPPTEAECATAMAAFLRISDPNARRRCLALMQALASP</sequence>
<organism evidence="1 2">
    <name type="scientific">Methylobacterium soli</name>
    <dbReference type="NCBI Taxonomy" id="553447"/>
    <lineage>
        <taxon>Bacteria</taxon>
        <taxon>Pseudomonadati</taxon>
        <taxon>Pseudomonadota</taxon>
        <taxon>Alphaproteobacteria</taxon>
        <taxon>Hyphomicrobiales</taxon>
        <taxon>Methylobacteriaceae</taxon>
        <taxon>Methylobacterium</taxon>
    </lineage>
</organism>
<proteinExistence type="predicted"/>
<dbReference type="AlphaFoldDB" id="A0A6L3SZH4"/>
<dbReference type="RefSeq" id="WP_151001482.1">
    <property type="nucleotide sequence ID" value="NZ_BPQY01000180.1"/>
</dbReference>
<gene>
    <name evidence="1" type="ORF">F6X53_17520</name>
</gene>
<evidence type="ECO:0000313" key="1">
    <source>
        <dbReference type="EMBL" id="KAB1077758.1"/>
    </source>
</evidence>
<keyword evidence="2" id="KW-1185">Reference proteome</keyword>